<accession>A0ABD5VCW6</accession>
<evidence type="ECO:0000313" key="2">
    <source>
        <dbReference type="Proteomes" id="UP001596395"/>
    </source>
</evidence>
<evidence type="ECO:0000313" key="1">
    <source>
        <dbReference type="EMBL" id="MFC6952718.1"/>
    </source>
</evidence>
<organism evidence="1 2">
    <name type="scientific">Halorubellus litoreus</name>
    <dbReference type="NCBI Taxonomy" id="755308"/>
    <lineage>
        <taxon>Archaea</taxon>
        <taxon>Methanobacteriati</taxon>
        <taxon>Methanobacteriota</taxon>
        <taxon>Stenosarchaea group</taxon>
        <taxon>Halobacteria</taxon>
        <taxon>Halobacteriales</taxon>
        <taxon>Halorubellaceae</taxon>
        <taxon>Halorubellus</taxon>
    </lineage>
</organism>
<dbReference type="Proteomes" id="UP001596395">
    <property type="component" value="Unassembled WGS sequence"/>
</dbReference>
<dbReference type="AlphaFoldDB" id="A0ABD5VCW6"/>
<keyword evidence="2" id="KW-1185">Reference proteome</keyword>
<reference evidence="1 2" key="1">
    <citation type="journal article" date="2019" name="Int. J. Syst. Evol. Microbiol.">
        <title>The Global Catalogue of Microorganisms (GCM) 10K type strain sequencing project: providing services to taxonomists for standard genome sequencing and annotation.</title>
        <authorList>
            <consortium name="The Broad Institute Genomics Platform"/>
            <consortium name="The Broad Institute Genome Sequencing Center for Infectious Disease"/>
            <person name="Wu L."/>
            <person name="Ma J."/>
        </authorList>
    </citation>
    <scope>NUCLEOTIDE SEQUENCE [LARGE SCALE GENOMIC DNA]</scope>
    <source>
        <strain evidence="1 2">GX26</strain>
    </source>
</reference>
<dbReference type="InterPro" id="IPR045396">
    <property type="entry name" value="DUF6517"/>
</dbReference>
<dbReference type="Pfam" id="PF20127">
    <property type="entry name" value="DUF6517"/>
    <property type="match status" value="1"/>
</dbReference>
<protein>
    <submittedName>
        <fullName evidence="1">Uncharacterized protein</fullName>
    </submittedName>
</protein>
<comment type="caution">
    <text evidence="1">The sequence shown here is derived from an EMBL/GenBank/DDBJ whole genome shotgun (WGS) entry which is preliminary data.</text>
</comment>
<sequence>MSAPRFPDAVLAEYDWRHVRDHTETALTLPFFTITAYNSIYEHAPSSDAFAAVGDPDVDVSGRSAFTSALEFSTPLMELGFSPASVFGIACDHAKEEFADSVREDGLVNVTRFTDRDIERRGAGSDPDTPARAFGYDVEYPLVDDVIVEDVTAGQFTVAGELWAGIWPTDTSYAMAGGMFPTETLAAAIARQAPAATLATDADLDVDPDRDRERLLDALKRAETVD</sequence>
<dbReference type="RefSeq" id="WP_336349705.1">
    <property type="nucleotide sequence ID" value="NZ_JAZAQL010000002.1"/>
</dbReference>
<dbReference type="EMBL" id="JBHSXN010000002">
    <property type="protein sequence ID" value="MFC6952718.1"/>
    <property type="molecule type" value="Genomic_DNA"/>
</dbReference>
<name>A0ABD5VCW6_9EURY</name>
<gene>
    <name evidence="1" type="ORF">ACFQGB_07555</name>
</gene>
<proteinExistence type="predicted"/>